<dbReference type="RefSeq" id="WP_302039027.1">
    <property type="nucleotide sequence ID" value="NZ_JAUKPO010000010.1"/>
</dbReference>
<comment type="caution">
    <text evidence="2">The sequence shown here is derived from an EMBL/GenBank/DDBJ whole genome shotgun (WGS) entry which is preliminary data.</text>
</comment>
<gene>
    <name evidence="2" type="ORF">Q0590_18270</name>
</gene>
<evidence type="ECO:0000256" key="1">
    <source>
        <dbReference type="SAM" id="SignalP"/>
    </source>
</evidence>
<reference evidence="2" key="1">
    <citation type="submission" date="2023-07" db="EMBL/GenBank/DDBJ databases">
        <title>The genome sequence of Rhodocytophaga aerolata KACC 12507.</title>
        <authorList>
            <person name="Zhang X."/>
        </authorList>
    </citation>
    <scope>NUCLEOTIDE SEQUENCE</scope>
    <source>
        <strain evidence="2">KACC 12507</strain>
    </source>
</reference>
<dbReference type="EMBL" id="JAUKPO010000010">
    <property type="protein sequence ID" value="MDO1448226.1"/>
    <property type="molecule type" value="Genomic_DNA"/>
</dbReference>
<name>A0ABT8R943_9BACT</name>
<keyword evidence="3" id="KW-1185">Reference proteome</keyword>
<evidence type="ECO:0008006" key="4">
    <source>
        <dbReference type="Google" id="ProtNLM"/>
    </source>
</evidence>
<feature type="chain" id="PRO_5047178133" description="T9SS type A sorting domain-containing protein" evidence="1">
    <location>
        <begin position="34"/>
        <end position="156"/>
    </location>
</feature>
<proteinExistence type="predicted"/>
<dbReference type="Proteomes" id="UP001168528">
    <property type="component" value="Unassembled WGS sequence"/>
</dbReference>
<evidence type="ECO:0000313" key="3">
    <source>
        <dbReference type="Proteomes" id="UP001168528"/>
    </source>
</evidence>
<accession>A0ABT8R943</accession>
<protein>
    <recommendedName>
        <fullName evidence="4">T9SS type A sorting domain-containing protein</fullName>
    </recommendedName>
</protein>
<sequence length="156" mass="17348">MNTVLFRFCRNGFCKALLLAVLAGTLPANESIAMPGTLATALIPTENTGSPSHLQALSYSFPGSFTIAVHLENPQLEKVYILILDKHNQVVYRKNLGKTATYVSKLNVKNLPNGSYRIMVKSPTHTYTREFSLQTLTRRTITVAHPNEMQLPQEAM</sequence>
<feature type="signal peptide" evidence="1">
    <location>
        <begin position="1"/>
        <end position="33"/>
    </location>
</feature>
<organism evidence="2 3">
    <name type="scientific">Rhodocytophaga aerolata</name>
    <dbReference type="NCBI Taxonomy" id="455078"/>
    <lineage>
        <taxon>Bacteria</taxon>
        <taxon>Pseudomonadati</taxon>
        <taxon>Bacteroidota</taxon>
        <taxon>Cytophagia</taxon>
        <taxon>Cytophagales</taxon>
        <taxon>Rhodocytophagaceae</taxon>
        <taxon>Rhodocytophaga</taxon>
    </lineage>
</organism>
<keyword evidence="1" id="KW-0732">Signal</keyword>
<evidence type="ECO:0000313" key="2">
    <source>
        <dbReference type="EMBL" id="MDO1448226.1"/>
    </source>
</evidence>